<dbReference type="InterPro" id="IPR052895">
    <property type="entry name" value="HetReg/Transcr_Mod"/>
</dbReference>
<keyword evidence="2" id="KW-1185">Reference proteome</keyword>
<gene>
    <name evidence="1" type="ORF">NW762_008409</name>
</gene>
<dbReference type="PANTHER" id="PTHR24148:SF64">
    <property type="entry name" value="HETEROKARYON INCOMPATIBILITY DOMAIN-CONTAINING PROTEIN"/>
    <property type="match status" value="1"/>
</dbReference>
<proteinExistence type="predicted"/>
<evidence type="ECO:0008006" key="3">
    <source>
        <dbReference type="Google" id="ProtNLM"/>
    </source>
</evidence>
<evidence type="ECO:0000313" key="1">
    <source>
        <dbReference type="EMBL" id="KAJ4258260.1"/>
    </source>
</evidence>
<name>A0A9W8VFL1_9HYPO</name>
<dbReference type="PANTHER" id="PTHR24148">
    <property type="entry name" value="ANKYRIN REPEAT DOMAIN-CONTAINING PROTEIN 39 HOMOLOG-RELATED"/>
    <property type="match status" value="1"/>
</dbReference>
<dbReference type="EMBL" id="JAOQAZ010000016">
    <property type="protein sequence ID" value="KAJ4258260.1"/>
    <property type="molecule type" value="Genomic_DNA"/>
</dbReference>
<dbReference type="AlphaFoldDB" id="A0A9W8VFL1"/>
<dbReference type="OrthoDB" id="2157530at2759"/>
<evidence type="ECO:0000313" key="2">
    <source>
        <dbReference type="Proteomes" id="UP001152049"/>
    </source>
</evidence>
<protein>
    <recommendedName>
        <fullName evidence="3">Heterokaryon incompatibility protein</fullName>
    </recommendedName>
</protein>
<reference evidence="1" key="1">
    <citation type="submission" date="2022-09" db="EMBL/GenBank/DDBJ databases">
        <title>Fusarium specimens isolated from Avocado Roots.</title>
        <authorList>
            <person name="Stajich J."/>
            <person name="Roper C."/>
            <person name="Heimlech-Rivalta G."/>
        </authorList>
    </citation>
    <scope>NUCLEOTIDE SEQUENCE</scope>
    <source>
        <strain evidence="1">CF00136</strain>
    </source>
</reference>
<organism evidence="1 2">
    <name type="scientific">Fusarium torreyae</name>
    <dbReference type="NCBI Taxonomy" id="1237075"/>
    <lineage>
        <taxon>Eukaryota</taxon>
        <taxon>Fungi</taxon>
        <taxon>Dikarya</taxon>
        <taxon>Ascomycota</taxon>
        <taxon>Pezizomycotina</taxon>
        <taxon>Sordariomycetes</taxon>
        <taxon>Hypocreomycetidae</taxon>
        <taxon>Hypocreales</taxon>
        <taxon>Nectriaceae</taxon>
        <taxon>Fusarium</taxon>
    </lineage>
</organism>
<accession>A0A9W8VFL1</accession>
<dbReference type="Proteomes" id="UP001152049">
    <property type="component" value="Unassembled WGS sequence"/>
</dbReference>
<dbReference type="Pfam" id="PF26639">
    <property type="entry name" value="Het-6_barrel"/>
    <property type="match status" value="1"/>
</dbReference>
<sequence length="291" mass="33004">MRAALVEEGNLDSLGLISEAKELRNKNLSSWVPDFALHDGSTANAAYITSLSKRFMSVPIYNASLHTSNIKPMIRTEKDDAILVLKGLHIDIVQTVGPRAPGPYFPDTSEESFAKWRKSMRETLNQWRTLLPVGDAYLTGESQDLAFWRTVHADLKQGQHPTPARAIGPKRLDEIDLRQLPQLDNPEKIESLLDTWQACLRPIYRQLRLIEQFNRRFFVTEAGYIGLGPPDLETGDSVCVLLAGRVVYALRRGPNETWYYIGECYVHGIMDGEAVARANKERTEFTEFHIF</sequence>
<comment type="caution">
    <text evidence="1">The sequence shown here is derived from an EMBL/GenBank/DDBJ whole genome shotgun (WGS) entry which is preliminary data.</text>
</comment>